<keyword evidence="2" id="KW-0238">DNA-binding</keyword>
<proteinExistence type="predicted"/>
<feature type="chain" id="PRO_5030597916" evidence="1">
    <location>
        <begin position="24"/>
        <end position="342"/>
    </location>
</feature>
<feature type="signal peptide" evidence="1">
    <location>
        <begin position="1"/>
        <end position="23"/>
    </location>
</feature>
<dbReference type="InterPro" id="IPR011048">
    <property type="entry name" value="Haem_d1_sf"/>
</dbReference>
<dbReference type="Gene3D" id="2.130.10.10">
    <property type="entry name" value="YVTN repeat-like/Quinoprotein amine dehydrogenase"/>
    <property type="match status" value="2"/>
</dbReference>
<keyword evidence="3" id="KW-1185">Reference proteome</keyword>
<dbReference type="PANTHER" id="PTHR47197:SF3">
    <property type="entry name" value="DIHYDRO-HEME D1 DEHYDROGENASE"/>
    <property type="match status" value="1"/>
</dbReference>
<evidence type="ECO:0000313" key="2">
    <source>
        <dbReference type="EMBL" id="NYF80473.1"/>
    </source>
</evidence>
<sequence length="342" mass="36176">MRLKNLVYCLPLAVCTILPFAHAQPGPYAVIDRWTIGGEGGWDYLTMDSVAHLLYVTHGTRVEVIDTKTGKSVGAITGLKGTHGVALDSDGKYGYISEGAGNNVVVFDRKSFAKVESIPAGTNPDGIIFEPVTKTVWAFNGKSSDATVIDTAAMKVIGTVKLSGKPEFPQVDGKGTVFVNIESKNSIVRLDAKSLKVAAEWPLTGCESPSGLTMDTVGRRLFSVCDEKVMSVTDADSGKILKLVPVGDGPDAARYDAVNHLAFSSNGEGTLTVVDTSTSDYKVIQTLPTQKSARTMAMDTSTDTIYLAAAVMGPKPAATAENPRPRATVTPGSFTILVVGRK</sequence>
<dbReference type="EMBL" id="JACCCW010000002">
    <property type="protein sequence ID" value="NYF80473.1"/>
    <property type="molecule type" value="Genomic_DNA"/>
</dbReference>
<gene>
    <name evidence="2" type="ORF">HDF17_002793</name>
</gene>
<reference evidence="2 3" key="1">
    <citation type="submission" date="2020-07" db="EMBL/GenBank/DDBJ databases">
        <title>Genomic Encyclopedia of Type Strains, Phase IV (KMG-V): Genome sequencing to study the core and pangenomes of soil and plant-associated prokaryotes.</title>
        <authorList>
            <person name="Whitman W."/>
        </authorList>
    </citation>
    <scope>NUCLEOTIDE SEQUENCE [LARGE SCALE GENOMIC DNA]</scope>
    <source>
        <strain evidence="2 3">X4EP2</strain>
    </source>
</reference>
<protein>
    <submittedName>
        <fullName evidence="2">DNA-binding beta-propeller fold protein YncE</fullName>
    </submittedName>
</protein>
<dbReference type="GO" id="GO:0003677">
    <property type="term" value="F:DNA binding"/>
    <property type="evidence" value="ECO:0007669"/>
    <property type="project" value="UniProtKB-KW"/>
</dbReference>
<accession>A0A7Y9TU09</accession>
<name>A0A7Y9TU09_9BACT</name>
<dbReference type="RefSeq" id="WP_179491895.1">
    <property type="nucleotide sequence ID" value="NZ_JACCCW010000002.1"/>
</dbReference>
<dbReference type="InterPro" id="IPR015943">
    <property type="entry name" value="WD40/YVTN_repeat-like_dom_sf"/>
</dbReference>
<keyword evidence="1" id="KW-0732">Signal</keyword>
<dbReference type="AlphaFoldDB" id="A0A7Y9TU09"/>
<dbReference type="PANTHER" id="PTHR47197">
    <property type="entry name" value="PROTEIN NIRF"/>
    <property type="match status" value="1"/>
</dbReference>
<dbReference type="SUPFAM" id="SSF51004">
    <property type="entry name" value="C-terminal (heme d1) domain of cytochrome cd1-nitrite reductase"/>
    <property type="match status" value="1"/>
</dbReference>
<dbReference type="Proteomes" id="UP000589520">
    <property type="component" value="Unassembled WGS sequence"/>
</dbReference>
<evidence type="ECO:0000313" key="3">
    <source>
        <dbReference type="Proteomes" id="UP000589520"/>
    </source>
</evidence>
<organism evidence="2 3">
    <name type="scientific">Granulicella arctica</name>
    <dbReference type="NCBI Taxonomy" id="940613"/>
    <lineage>
        <taxon>Bacteria</taxon>
        <taxon>Pseudomonadati</taxon>
        <taxon>Acidobacteriota</taxon>
        <taxon>Terriglobia</taxon>
        <taxon>Terriglobales</taxon>
        <taxon>Acidobacteriaceae</taxon>
        <taxon>Granulicella</taxon>
    </lineage>
</organism>
<dbReference type="InterPro" id="IPR051200">
    <property type="entry name" value="Host-pathogen_enzymatic-act"/>
</dbReference>
<evidence type="ECO:0000256" key="1">
    <source>
        <dbReference type="SAM" id="SignalP"/>
    </source>
</evidence>
<comment type="caution">
    <text evidence="2">The sequence shown here is derived from an EMBL/GenBank/DDBJ whole genome shotgun (WGS) entry which is preliminary data.</text>
</comment>